<evidence type="ECO:0000256" key="1">
    <source>
        <dbReference type="ARBA" id="ARBA00004429"/>
    </source>
</evidence>
<feature type="domain" description="Fatty acid desaturase" evidence="13">
    <location>
        <begin position="106"/>
        <end position="332"/>
    </location>
</feature>
<keyword evidence="3" id="KW-1003">Cell membrane</keyword>
<keyword evidence="4" id="KW-0997">Cell inner membrane</keyword>
<dbReference type="PANTHER" id="PTHR38674">
    <property type="entry name" value="ALKANE 1-MONOOXYGENASE 1"/>
    <property type="match status" value="1"/>
</dbReference>
<keyword evidence="7 12" id="KW-1133">Transmembrane helix</keyword>
<accession>A0A0U2ZBH0</accession>
<evidence type="ECO:0000313" key="14">
    <source>
        <dbReference type="EMBL" id="ALT00276.1"/>
    </source>
</evidence>
<dbReference type="KEGG" id="lal:AT746_01950"/>
<organism evidence="14 15">
    <name type="scientific">Lacimicrobium alkaliphilum</name>
    <dbReference type="NCBI Taxonomy" id="1526571"/>
    <lineage>
        <taxon>Bacteria</taxon>
        <taxon>Pseudomonadati</taxon>
        <taxon>Pseudomonadota</taxon>
        <taxon>Gammaproteobacteria</taxon>
        <taxon>Alteromonadales</taxon>
        <taxon>Alteromonadaceae</taxon>
        <taxon>Lacimicrobium</taxon>
    </lineage>
</organism>
<dbReference type="GO" id="GO:0005886">
    <property type="term" value="C:plasma membrane"/>
    <property type="evidence" value="ECO:0007669"/>
    <property type="project" value="UniProtKB-SubCell"/>
</dbReference>
<dbReference type="GO" id="GO:0004497">
    <property type="term" value="F:monooxygenase activity"/>
    <property type="evidence" value="ECO:0007669"/>
    <property type="project" value="UniProtKB-KW"/>
</dbReference>
<evidence type="ECO:0000256" key="2">
    <source>
        <dbReference type="ARBA" id="ARBA00010823"/>
    </source>
</evidence>
<keyword evidence="10" id="KW-0503">Monooxygenase</keyword>
<keyword evidence="15" id="KW-1185">Reference proteome</keyword>
<dbReference type="InterPro" id="IPR033885">
    <property type="entry name" value="AlkB/XylM"/>
</dbReference>
<feature type="transmembrane region" description="Helical" evidence="12">
    <location>
        <begin position="35"/>
        <end position="53"/>
    </location>
</feature>
<dbReference type="InterPro" id="IPR005804">
    <property type="entry name" value="FA_desaturase_dom"/>
</dbReference>
<feature type="transmembrane region" description="Helical" evidence="12">
    <location>
        <begin position="102"/>
        <end position="123"/>
    </location>
</feature>
<evidence type="ECO:0000256" key="5">
    <source>
        <dbReference type="ARBA" id="ARBA00022692"/>
    </source>
</evidence>
<protein>
    <recommendedName>
        <fullName evidence="13">Fatty acid desaturase domain-containing protein</fullName>
    </recommendedName>
</protein>
<keyword evidence="6" id="KW-0479">Metal-binding</keyword>
<comment type="subcellular location">
    <subcellularLocation>
        <location evidence="1">Cell inner membrane</location>
        <topology evidence="1">Multi-pass membrane protein</topology>
    </subcellularLocation>
</comment>
<evidence type="ECO:0000256" key="4">
    <source>
        <dbReference type="ARBA" id="ARBA00022519"/>
    </source>
</evidence>
<evidence type="ECO:0000313" key="15">
    <source>
        <dbReference type="Proteomes" id="UP000068447"/>
    </source>
</evidence>
<evidence type="ECO:0000256" key="8">
    <source>
        <dbReference type="ARBA" id="ARBA00023002"/>
    </source>
</evidence>
<dbReference type="EMBL" id="CP013650">
    <property type="protein sequence ID" value="ALT00276.1"/>
    <property type="molecule type" value="Genomic_DNA"/>
</dbReference>
<dbReference type="GO" id="GO:0046872">
    <property type="term" value="F:metal ion binding"/>
    <property type="evidence" value="ECO:0007669"/>
    <property type="project" value="UniProtKB-KW"/>
</dbReference>
<proteinExistence type="inferred from homology"/>
<evidence type="ECO:0000256" key="9">
    <source>
        <dbReference type="ARBA" id="ARBA00023004"/>
    </source>
</evidence>
<keyword evidence="8" id="KW-0560">Oxidoreductase</keyword>
<dbReference type="GO" id="GO:0006629">
    <property type="term" value="P:lipid metabolic process"/>
    <property type="evidence" value="ECO:0007669"/>
    <property type="project" value="InterPro"/>
</dbReference>
<gene>
    <name evidence="14" type="ORF">AT746_01950</name>
</gene>
<keyword evidence="5 12" id="KW-0812">Transmembrane</keyword>
<feature type="transmembrane region" description="Helical" evidence="12">
    <location>
        <begin position="73"/>
        <end position="96"/>
    </location>
</feature>
<evidence type="ECO:0000256" key="12">
    <source>
        <dbReference type="SAM" id="Phobius"/>
    </source>
</evidence>
<dbReference type="PANTHER" id="PTHR38674:SF1">
    <property type="entry name" value="ALKANE 1-MONOOXYGENASE 1"/>
    <property type="match status" value="1"/>
</dbReference>
<evidence type="ECO:0000256" key="10">
    <source>
        <dbReference type="ARBA" id="ARBA00023033"/>
    </source>
</evidence>
<sequence>MLTRTLSASLAYVPALLLLAAVGLSQYSANLYLGALLPLVFLYALLPLLDYLIGLDTRNPDRAEEQQLRHSRLLRLLPVLALPVQLVLLFGTLIWLQGRDDLSIQALLLWAISLGVVSGINAINTAHELIHRPGRTERITGGILLSLVCYGGFKIEHIRGHHVNVATPLDNSSARLNQSVYNFVFRALRHNLYQAWLLEKQRLAHQHLPAWHWRNEVLDWYALSLLVACSCYVLAGWTGVLFFLLQSLIAVIELEVINYIEHYGLQRARQANGRYQRPTEMHSWNSSYRLSNLLLLQLQRHADHHANPNRPYPLLRHLDHSPQLPGGYASMMLLALIPPLWRRVIHPRLPQQPDRRGNVIPG</sequence>
<name>A0A0U2ZBH0_9ALTE</name>
<dbReference type="Proteomes" id="UP000068447">
    <property type="component" value="Chromosome"/>
</dbReference>
<evidence type="ECO:0000256" key="6">
    <source>
        <dbReference type="ARBA" id="ARBA00022723"/>
    </source>
</evidence>
<dbReference type="AlphaFoldDB" id="A0A0U2ZBH0"/>
<evidence type="ECO:0000256" key="7">
    <source>
        <dbReference type="ARBA" id="ARBA00022989"/>
    </source>
</evidence>
<evidence type="ECO:0000259" key="13">
    <source>
        <dbReference type="Pfam" id="PF00487"/>
    </source>
</evidence>
<comment type="similarity">
    <text evidence="2">Belongs to the fatty acid desaturase type 1 family. AlkB subfamily.</text>
</comment>
<dbReference type="STRING" id="1526571.AT746_01950"/>
<evidence type="ECO:0000256" key="11">
    <source>
        <dbReference type="ARBA" id="ARBA00023136"/>
    </source>
</evidence>
<dbReference type="Pfam" id="PF00487">
    <property type="entry name" value="FA_desaturase"/>
    <property type="match status" value="1"/>
</dbReference>
<dbReference type="CDD" id="cd03512">
    <property type="entry name" value="Alkane-hydroxylase"/>
    <property type="match status" value="1"/>
</dbReference>
<keyword evidence="11 12" id="KW-0472">Membrane</keyword>
<reference evidence="14 15" key="1">
    <citation type="submission" date="2015-12" db="EMBL/GenBank/DDBJ databases">
        <title>Complete genome of Lacimicrobium alkaliphilum KCTC 32984.</title>
        <authorList>
            <person name="Kim S.-G."/>
            <person name="Lee Y.-J."/>
        </authorList>
    </citation>
    <scope>NUCLEOTIDE SEQUENCE [LARGE SCALE GENOMIC DNA]</scope>
    <source>
        <strain evidence="14 15">YelD216</strain>
    </source>
</reference>
<evidence type="ECO:0000256" key="3">
    <source>
        <dbReference type="ARBA" id="ARBA00022475"/>
    </source>
</evidence>
<feature type="transmembrane region" description="Helical" evidence="12">
    <location>
        <begin position="220"/>
        <end position="245"/>
    </location>
</feature>
<keyword evidence="9" id="KW-0408">Iron</keyword>